<evidence type="ECO:0000313" key="1">
    <source>
        <dbReference type="EMBL" id="KHG07195.1"/>
    </source>
</evidence>
<gene>
    <name evidence="1" type="ORF">F383_34121</name>
</gene>
<organism evidence="1 2">
    <name type="scientific">Gossypium arboreum</name>
    <name type="common">Tree cotton</name>
    <name type="synonym">Gossypium nanking</name>
    <dbReference type="NCBI Taxonomy" id="29729"/>
    <lineage>
        <taxon>Eukaryota</taxon>
        <taxon>Viridiplantae</taxon>
        <taxon>Streptophyta</taxon>
        <taxon>Embryophyta</taxon>
        <taxon>Tracheophyta</taxon>
        <taxon>Spermatophyta</taxon>
        <taxon>Magnoliopsida</taxon>
        <taxon>eudicotyledons</taxon>
        <taxon>Gunneridae</taxon>
        <taxon>Pentapetalae</taxon>
        <taxon>rosids</taxon>
        <taxon>malvids</taxon>
        <taxon>Malvales</taxon>
        <taxon>Malvaceae</taxon>
        <taxon>Malvoideae</taxon>
        <taxon>Gossypium</taxon>
    </lineage>
</organism>
<dbReference type="AlphaFoldDB" id="A0A0B0N2F4"/>
<name>A0A0B0N2F4_GOSAR</name>
<protein>
    <submittedName>
        <fullName evidence="1">Uncharacterized protein</fullName>
    </submittedName>
</protein>
<comment type="caution">
    <text evidence="1">The sequence shown here is derived from an EMBL/GenBank/DDBJ whole genome shotgun (WGS) entry which is preliminary data.</text>
</comment>
<evidence type="ECO:0000313" key="2">
    <source>
        <dbReference type="Proteomes" id="UP000032142"/>
    </source>
</evidence>
<dbReference type="Proteomes" id="UP000032142">
    <property type="component" value="Unassembled WGS sequence"/>
</dbReference>
<proteinExistence type="predicted"/>
<dbReference type="EMBL" id="JRRC01469374">
    <property type="protein sequence ID" value="KHG07195.1"/>
    <property type="molecule type" value="Genomic_DNA"/>
</dbReference>
<reference evidence="2" key="1">
    <citation type="submission" date="2014-09" db="EMBL/GenBank/DDBJ databases">
        <authorList>
            <person name="Mudge J."/>
            <person name="Ramaraj T."/>
            <person name="Lindquist I.E."/>
            <person name="Bharti A.K."/>
            <person name="Sundararajan A."/>
            <person name="Cameron C.T."/>
            <person name="Woodward J.E."/>
            <person name="May G.D."/>
            <person name="Brubaker C."/>
            <person name="Broadhvest J."/>
            <person name="Wilkins T.A."/>
        </authorList>
    </citation>
    <scope>NUCLEOTIDE SEQUENCE</scope>
    <source>
        <strain evidence="2">cv. AKA8401</strain>
    </source>
</reference>
<sequence length="19" mass="2263">MGFGASKFQPLFTLTRKWF</sequence>
<keyword evidence="2" id="KW-1185">Reference proteome</keyword>
<accession>A0A0B0N2F4</accession>